<feature type="transmembrane region" description="Helical" evidence="1">
    <location>
        <begin position="348"/>
        <end position="368"/>
    </location>
</feature>
<feature type="transmembrane region" description="Helical" evidence="1">
    <location>
        <begin position="519"/>
        <end position="541"/>
    </location>
</feature>
<proteinExistence type="predicted"/>
<feature type="transmembrane region" description="Helical" evidence="1">
    <location>
        <begin position="374"/>
        <end position="398"/>
    </location>
</feature>
<keyword evidence="1" id="KW-0472">Membrane</keyword>
<dbReference type="SUPFAM" id="SSF82714">
    <property type="entry name" value="Multidrug efflux transporter AcrB TolC docking domain, DN and DC subdomains"/>
    <property type="match status" value="2"/>
</dbReference>
<dbReference type="SUPFAM" id="SSF82693">
    <property type="entry name" value="Multidrug efflux transporter AcrB pore domain, PN1, PN2, PC1 and PC2 subdomains"/>
    <property type="match status" value="3"/>
</dbReference>
<dbReference type="PANTHER" id="PTHR32063">
    <property type="match status" value="1"/>
</dbReference>
<feature type="transmembrane region" description="Helical" evidence="1">
    <location>
        <begin position="951"/>
        <end position="972"/>
    </location>
</feature>
<gene>
    <name evidence="2" type="ORF">MYP_2656</name>
</gene>
<dbReference type="EMBL" id="BBLT01000005">
    <property type="protein sequence ID" value="GAL85427.1"/>
    <property type="molecule type" value="Genomic_DNA"/>
</dbReference>
<keyword evidence="1" id="KW-0812">Transmembrane</keyword>
<dbReference type="eggNOG" id="COG0841">
    <property type="taxonomic scope" value="Bacteria"/>
</dbReference>
<evidence type="ECO:0000256" key="1">
    <source>
        <dbReference type="SAM" id="Phobius"/>
    </source>
</evidence>
<dbReference type="STRING" id="153721.MYP_2656"/>
<protein>
    <submittedName>
        <fullName evidence="2">Acriflavin resistance protein</fullName>
    </submittedName>
</protein>
<dbReference type="PANTHER" id="PTHR32063:SF0">
    <property type="entry name" value="SWARMING MOTILITY PROTEIN SWRC"/>
    <property type="match status" value="1"/>
</dbReference>
<dbReference type="InterPro" id="IPR027463">
    <property type="entry name" value="AcrB_DN_DC_subdom"/>
</dbReference>
<dbReference type="PRINTS" id="PR00702">
    <property type="entry name" value="ACRIFLAVINRP"/>
</dbReference>
<accession>A0A098LG63</accession>
<feature type="transmembrane region" description="Helical" evidence="1">
    <location>
        <begin position="419"/>
        <end position="445"/>
    </location>
</feature>
<dbReference type="Proteomes" id="UP000030185">
    <property type="component" value="Unassembled WGS sequence"/>
</dbReference>
<keyword evidence="3" id="KW-1185">Reference proteome</keyword>
<feature type="transmembrane region" description="Helical" evidence="1">
    <location>
        <begin position="451"/>
        <end position="474"/>
    </location>
</feature>
<name>A0A098LG63_9BACT</name>
<dbReference type="Gene3D" id="3.30.70.1440">
    <property type="entry name" value="Multidrug efflux transporter AcrB pore domain"/>
    <property type="match status" value="1"/>
</dbReference>
<organism evidence="2 3">
    <name type="scientific">Sporocytophaga myxococcoides</name>
    <dbReference type="NCBI Taxonomy" id="153721"/>
    <lineage>
        <taxon>Bacteria</taxon>
        <taxon>Pseudomonadati</taxon>
        <taxon>Bacteroidota</taxon>
        <taxon>Cytophagia</taxon>
        <taxon>Cytophagales</taxon>
        <taxon>Cytophagaceae</taxon>
        <taxon>Sporocytophaga</taxon>
    </lineage>
</organism>
<dbReference type="Gene3D" id="1.20.1640.10">
    <property type="entry name" value="Multidrug efflux transporter AcrB transmembrane domain"/>
    <property type="match status" value="2"/>
</dbReference>
<dbReference type="SUPFAM" id="SSF82866">
    <property type="entry name" value="Multidrug efflux transporter AcrB transmembrane domain"/>
    <property type="match status" value="2"/>
</dbReference>
<feature type="transmembrane region" description="Helical" evidence="1">
    <location>
        <begin position="846"/>
        <end position="869"/>
    </location>
</feature>
<feature type="transmembrane region" description="Helical" evidence="1">
    <location>
        <begin position="322"/>
        <end position="341"/>
    </location>
</feature>
<comment type="caution">
    <text evidence="2">The sequence shown here is derived from an EMBL/GenBank/DDBJ whole genome shotgun (WGS) entry which is preliminary data.</text>
</comment>
<dbReference type="Gene3D" id="3.30.70.1430">
    <property type="entry name" value="Multidrug efflux transporter AcrB pore domain"/>
    <property type="match status" value="2"/>
</dbReference>
<feature type="transmembrane region" description="Helical" evidence="1">
    <location>
        <begin position="978"/>
        <end position="1005"/>
    </location>
</feature>
<dbReference type="InterPro" id="IPR001036">
    <property type="entry name" value="Acrflvin-R"/>
</dbReference>
<dbReference type="GO" id="GO:0042910">
    <property type="term" value="F:xenobiotic transmembrane transporter activity"/>
    <property type="evidence" value="ECO:0007669"/>
    <property type="project" value="TreeGrafter"/>
</dbReference>
<feature type="transmembrane region" description="Helical" evidence="1">
    <location>
        <begin position="876"/>
        <end position="896"/>
    </location>
</feature>
<feature type="transmembrane region" description="Helical" evidence="1">
    <location>
        <begin position="902"/>
        <end position="923"/>
    </location>
</feature>
<reference evidence="2 3" key="1">
    <citation type="submission" date="2014-09" db="EMBL/GenBank/DDBJ databases">
        <title>Sporocytophaga myxococcoides PG-01 genome sequencing.</title>
        <authorList>
            <person name="Liu L."/>
            <person name="Gao P.J."/>
            <person name="Chen G.J."/>
            <person name="Wang L.S."/>
        </authorList>
    </citation>
    <scope>NUCLEOTIDE SEQUENCE [LARGE SCALE GENOMIC DNA]</scope>
    <source>
        <strain evidence="2 3">PG-01</strain>
    </source>
</reference>
<dbReference type="Gene3D" id="3.30.70.1320">
    <property type="entry name" value="Multidrug efflux transporter AcrB pore domain like"/>
    <property type="match status" value="1"/>
</dbReference>
<dbReference type="AlphaFoldDB" id="A0A098LG63"/>
<evidence type="ECO:0000313" key="2">
    <source>
        <dbReference type="EMBL" id="GAL85427.1"/>
    </source>
</evidence>
<evidence type="ECO:0000313" key="3">
    <source>
        <dbReference type="Proteomes" id="UP000030185"/>
    </source>
</evidence>
<keyword evidence="1" id="KW-1133">Transmembrane helix</keyword>
<dbReference type="Pfam" id="PF00873">
    <property type="entry name" value="ACR_tran"/>
    <property type="match status" value="1"/>
</dbReference>
<dbReference type="Gene3D" id="3.30.2090.10">
    <property type="entry name" value="Multidrug efflux transporter AcrB TolC docking domain, DN and DC subdomains"/>
    <property type="match status" value="2"/>
</dbReference>
<sequence length="1022" mass="112401">MIVVIFTVLSIVGIICYQRLNYNLFPKFEMPVISVVTLYPGASPGVMETSVTKPLEDAVATLENLDKIASISQEGVSFITIQLTNDANVDIALQDAQRKINSVLSTLPDDAETPSLNKFSFDDLPILQFSASSKLSPMEFYQLMDDRIRPELSKIPGMGQITLVGGKKRKIMVNVKRQRLEAYGISLSQIVNVIKAGNQEVPAGEVKAKKDQFDLRVEGEVKSLDQLANLVVLSGKNGGLVRLSDVAEVTDATEEVETLSRINYKSSIGVLIQKQTDANTVQVSEEVKKMLQGLQEEYKDIDLNFIVSSDTSTFTLAAAHSVLEDLMFAVILVALVMLVFLHSIRNAAIVMVAIPLSIVSTFIAMYIFNFSLNLMTLMALSLVIGILVDDSIVVLENIYRHLEMGSDQRTAALEGRNEIGFTALSITLVDVVVFGPLSLVGGLIGNILREFSIVVMVSTLMSLFVSFTVTPMLASRFSRVLKFSNETLFGRFNNWFENKFEDLKENYTKLLKWSLQHRLIVTSIIALMLIASFSLIPLGLIGSTFIAEGDRGEFVVTLELDQTSTLYNTNQITSQVEKIILKKPVVVKVFSTVGQSSTLGSNQPANNISQLTVIMTDKKERTITVDEFANEIKNEISQIPGIKVTSTPTGLTGAADDLPIQIVVRGVDLKSVMSYANEILTTIKKIPGISDPDLSVNEGNPELEVRLDRDKLAKLGLTVADVGGTLMTAFTGNTDIKYREADEEYDIKIVLDQFDRRNVDDVKRLTISNSRGELITMTQFAVIQQSRGPSKLERNNRIPSVTVKSNVVGRPVGTVGDEIQEKVKGLKKPAGISLSYEGQLEQQAEAFTSLLLAFMIGIVFVYLIMVALYNSYVYPFVVLFSIPLAIIGALLALALTKETLNIFSILGMIMMMGLVAKNAILLVDFTNNMKEKGVNTFDALIEAGRERIRPIFMTTLTMILGMMPIALASGAASEAKNGLAWVLIGGLTSSMFLTLIFVPIVYETIDNIILKIRKRFHKEADA</sequence>
<dbReference type="GO" id="GO:0005886">
    <property type="term" value="C:plasma membrane"/>
    <property type="evidence" value="ECO:0007669"/>
    <property type="project" value="TreeGrafter"/>
</dbReference>